<dbReference type="GO" id="GO:0008270">
    <property type="term" value="F:zinc ion binding"/>
    <property type="evidence" value="ECO:0007669"/>
    <property type="project" value="InterPro"/>
</dbReference>
<dbReference type="RefSeq" id="WP_174582944.1">
    <property type="nucleotide sequence ID" value="NZ_CAJNOB010000007.1"/>
</dbReference>
<dbReference type="InterPro" id="IPR000834">
    <property type="entry name" value="Peptidase_M14"/>
</dbReference>
<evidence type="ECO:0000259" key="6">
    <source>
        <dbReference type="PROSITE" id="PS52035"/>
    </source>
</evidence>
<dbReference type="GO" id="GO:0005829">
    <property type="term" value="C:cytosol"/>
    <property type="evidence" value="ECO:0007669"/>
    <property type="project" value="TreeGrafter"/>
</dbReference>
<keyword evidence="2" id="KW-0479">Metal-binding</keyword>
<protein>
    <submittedName>
        <fullName evidence="7">Succinylglutamate desuccinylase/aspartoacylase family protein</fullName>
    </submittedName>
</protein>
<keyword evidence="4" id="KW-0862">Zinc</keyword>
<dbReference type="InterPro" id="IPR050178">
    <property type="entry name" value="AspA/AstE_fam"/>
</dbReference>
<sequence>MKLQDLCLLHDPEAVSQRAGRAARALGWKRKLLHRIGKDGVECFLSGSNERTRPNVLLSAGIHGDEPAGVEAVLQWMETPPQWVESFCFTVLPCLNPWGLRNNSRYNEEGIDLNRSFLRDDVPLVETLRQVYQARGPFDLALLLHEDYDACGIYLYETPATVSSWGHRLIQNAQIHCPIDSRTRIEGRPHDTGVLRRPLRWKRFLKIGMPEAVYLYRAGCPRIYTMETPSEWDIRCRVKAHLAFVETALSLLEEERKKKSPQASAA</sequence>
<evidence type="ECO:0000256" key="2">
    <source>
        <dbReference type="ARBA" id="ARBA00022723"/>
    </source>
</evidence>
<dbReference type="CDD" id="cd06231">
    <property type="entry name" value="M14_REP34-like"/>
    <property type="match status" value="1"/>
</dbReference>
<dbReference type="PROSITE" id="PS52035">
    <property type="entry name" value="PEPTIDASE_M14"/>
    <property type="match status" value="1"/>
</dbReference>
<dbReference type="AlphaFoldDB" id="A0A8J2FVJ7"/>
<evidence type="ECO:0000256" key="1">
    <source>
        <dbReference type="ARBA" id="ARBA00001947"/>
    </source>
</evidence>
<dbReference type="PANTHER" id="PTHR15162:SF7">
    <property type="entry name" value="SUCCINYLGLUTAMATE DESUCCINYLASE"/>
    <property type="match status" value="1"/>
</dbReference>
<dbReference type="PANTHER" id="PTHR15162">
    <property type="entry name" value="ASPARTOACYLASE"/>
    <property type="match status" value="1"/>
</dbReference>
<comment type="cofactor">
    <cofactor evidence="1">
        <name>Zn(2+)</name>
        <dbReference type="ChEBI" id="CHEBI:29105"/>
    </cofactor>
</comment>
<dbReference type="Gene3D" id="3.40.630.10">
    <property type="entry name" value="Zn peptidases"/>
    <property type="match status" value="1"/>
</dbReference>
<accession>A0A8J2FVJ7</accession>
<organism evidence="7 8">
    <name type="scientific">Candidatus Methylacidithermus pantelleriae</name>
    <dbReference type="NCBI Taxonomy" id="2744239"/>
    <lineage>
        <taxon>Bacteria</taxon>
        <taxon>Pseudomonadati</taxon>
        <taxon>Verrucomicrobiota</taxon>
        <taxon>Methylacidiphilae</taxon>
        <taxon>Methylacidiphilales</taxon>
        <taxon>Methylacidiphilaceae</taxon>
        <taxon>Candidatus Methylacidithermus</taxon>
    </lineage>
</organism>
<evidence type="ECO:0000313" key="8">
    <source>
        <dbReference type="Proteomes" id="UP000663859"/>
    </source>
</evidence>
<comment type="similarity">
    <text evidence="5">Belongs to the peptidase M14 family.</text>
</comment>
<evidence type="ECO:0000313" key="7">
    <source>
        <dbReference type="EMBL" id="CAF0693913.1"/>
    </source>
</evidence>
<evidence type="ECO:0000256" key="5">
    <source>
        <dbReference type="PROSITE-ProRule" id="PRU01379"/>
    </source>
</evidence>
<dbReference type="Proteomes" id="UP000663859">
    <property type="component" value="Unassembled WGS sequence"/>
</dbReference>
<feature type="domain" description="Peptidase M14" evidence="6">
    <location>
        <begin position="1"/>
        <end position="252"/>
    </location>
</feature>
<keyword evidence="3" id="KW-0378">Hydrolase</keyword>
<comment type="caution">
    <text evidence="7">The sequence shown here is derived from an EMBL/GenBank/DDBJ whole genome shotgun (WGS) entry which is preliminary data.</text>
</comment>
<reference evidence="7" key="1">
    <citation type="submission" date="2021-02" db="EMBL/GenBank/DDBJ databases">
        <authorList>
            <person name="Cremers G."/>
            <person name="Picone N."/>
        </authorList>
    </citation>
    <scope>NUCLEOTIDE SEQUENCE</scope>
    <source>
        <strain evidence="7">PQ17</strain>
    </source>
</reference>
<dbReference type="GO" id="GO:0016788">
    <property type="term" value="F:hydrolase activity, acting on ester bonds"/>
    <property type="evidence" value="ECO:0007669"/>
    <property type="project" value="InterPro"/>
</dbReference>
<dbReference type="EMBL" id="CAJNOB010000007">
    <property type="protein sequence ID" value="CAF0693913.1"/>
    <property type="molecule type" value="Genomic_DNA"/>
</dbReference>
<dbReference type="GO" id="GO:0006508">
    <property type="term" value="P:proteolysis"/>
    <property type="evidence" value="ECO:0007669"/>
    <property type="project" value="InterPro"/>
</dbReference>
<name>A0A8J2FVJ7_9BACT</name>
<proteinExistence type="inferred from homology"/>
<dbReference type="SUPFAM" id="SSF53187">
    <property type="entry name" value="Zn-dependent exopeptidases"/>
    <property type="match status" value="1"/>
</dbReference>
<dbReference type="Pfam" id="PF24827">
    <property type="entry name" value="AstE_AspA_cat"/>
    <property type="match status" value="1"/>
</dbReference>
<evidence type="ECO:0000256" key="4">
    <source>
        <dbReference type="ARBA" id="ARBA00022833"/>
    </source>
</evidence>
<dbReference type="InterPro" id="IPR055438">
    <property type="entry name" value="AstE_AspA_cat"/>
</dbReference>
<dbReference type="GO" id="GO:0004181">
    <property type="term" value="F:metallocarboxypeptidase activity"/>
    <property type="evidence" value="ECO:0007669"/>
    <property type="project" value="InterPro"/>
</dbReference>
<gene>
    <name evidence="7" type="ORF">MPNT_150015</name>
</gene>
<evidence type="ECO:0000256" key="3">
    <source>
        <dbReference type="ARBA" id="ARBA00022801"/>
    </source>
</evidence>
<keyword evidence="8" id="KW-1185">Reference proteome</keyword>
<feature type="active site" description="Proton donor/acceptor" evidence="5">
    <location>
        <position position="227"/>
    </location>
</feature>